<dbReference type="EMBL" id="AAWS01000011">
    <property type="protein sequence ID" value="EAY29288.1"/>
    <property type="molecule type" value="Genomic_DNA"/>
</dbReference>
<keyword evidence="4" id="KW-1185">Reference proteome</keyword>
<protein>
    <submittedName>
        <fullName evidence="3">HTH-type transcriptional regulator xre</fullName>
    </submittedName>
</protein>
<feature type="domain" description="HTH cro/C1-type" evidence="2">
    <location>
        <begin position="13"/>
        <end position="65"/>
    </location>
</feature>
<reference evidence="3 4" key="1">
    <citation type="submission" date="2007-01" db="EMBL/GenBank/DDBJ databases">
        <authorList>
            <person name="Haygood M."/>
            <person name="Podell S."/>
            <person name="Anderson C."/>
            <person name="Hopkinson B."/>
            <person name="Roe K."/>
            <person name="Barbeau K."/>
            <person name="Gaasterland T."/>
            <person name="Ferriera S."/>
            <person name="Johnson J."/>
            <person name="Kravitz S."/>
            <person name="Beeson K."/>
            <person name="Sutton G."/>
            <person name="Rogers Y.-H."/>
            <person name="Friedman R."/>
            <person name="Frazier M."/>
            <person name="Venter J.C."/>
        </authorList>
    </citation>
    <scope>NUCLEOTIDE SEQUENCE [LARGE SCALE GENOMIC DNA]</scope>
    <source>
        <strain evidence="3 4">ATCC 23134</strain>
    </source>
</reference>
<dbReference type="CDD" id="cd00093">
    <property type="entry name" value="HTH_XRE"/>
    <property type="match status" value="1"/>
</dbReference>
<dbReference type="RefSeq" id="WP_002696247.1">
    <property type="nucleotide sequence ID" value="NZ_AAWS01000011.1"/>
</dbReference>
<gene>
    <name evidence="3" type="ORF">M23134_01342</name>
</gene>
<dbReference type="Gene3D" id="1.10.260.40">
    <property type="entry name" value="lambda repressor-like DNA-binding domains"/>
    <property type="match status" value="1"/>
</dbReference>
<comment type="caution">
    <text evidence="3">The sequence shown here is derived from an EMBL/GenBank/DDBJ whole genome shotgun (WGS) entry which is preliminary data.</text>
</comment>
<dbReference type="SMART" id="SM00530">
    <property type="entry name" value="HTH_XRE"/>
    <property type="match status" value="1"/>
</dbReference>
<evidence type="ECO:0000259" key="2">
    <source>
        <dbReference type="PROSITE" id="PS50943"/>
    </source>
</evidence>
<dbReference type="SUPFAM" id="SSF47413">
    <property type="entry name" value="lambda repressor-like DNA-binding domains"/>
    <property type="match status" value="1"/>
</dbReference>
<evidence type="ECO:0000313" key="3">
    <source>
        <dbReference type="EMBL" id="EAY29288.1"/>
    </source>
</evidence>
<evidence type="ECO:0000256" key="1">
    <source>
        <dbReference type="ARBA" id="ARBA00023125"/>
    </source>
</evidence>
<organism evidence="3 4">
    <name type="scientific">Microscilla marina ATCC 23134</name>
    <dbReference type="NCBI Taxonomy" id="313606"/>
    <lineage>
        <taxon>Bacteria</taxon>
        <taxon>Pseudomonadati</taxon>
        <taxon>Bacteroidota</taxon>
        <taxon>Cytophagia</taxon>
        <taxon>Cytophagales</taxon>
        <taxon>Microscillaceae</taxon>
        <taxon>Microscilla</taxon>
    </lineage>
</organism>
<dbReference type="PANTHER" id="PTHR46558:SF4">
    <property type="entry name" value="DNA-BIDING PHAGE PROTEIN"/>
    <property type="match status" value="1"/>
</dbReference>
<dbReference type="OrthoDB" id="9814553at2"/>
<dbReference type="PANTHER" id="PTHR46558">
    <property type="entry name" value="TRACRIPTIONAL REGULATORY PROTEIN-RELATED-RELATED"/>
    <property type="match status" value="1"/>
</dbReference>
<dbReference type="Pfam" id="PF01381">
    <property type="entry name" value="HTH_3"/>
    <property type="match status" value="1"/>
</dbReference>
<dbReference type="Proteomes" id="UP000004095">
    <property type="component" value="Unassembled WGS sequence"/>
</dbReference>
<dbReference type="InterPro" id="IPR001387">
    <property type="entry name" value="Cro/C1-type_HTH"/>
</dbReference>
<sequence>MKDNYGIGDRIFAIRRKLKLSQQDVADKVGVSRPSLSQMETGTIAVSLHAIMKFVSLFNTTYEWLLTGKGDMFASEEERLEYLDPKILQEKISYLEELLKTKEALIFAKDAQIKLLEEKLERK</sequence>
<accession>A1ZJI5</accession>
<dbReference type="InterPro" id="IPR010982">
    <property type="entry name" value="Lambda_DNA-bd_dom_sf"/>
</dbReference>
<keyword evidence="1" id="KW-0238">DNA-binding</keyword>
<proteinExistence type="predicted"/>
<name>A1ZJI5_MICM2</name>
<dbReference type="PROSITE" id="PS50943">
    <property type="entry name" value="HTH_CROC1"/>
    <property type="match status" value="1"/>
</dbReference>
<dbReference type="AlphaFoldDB" id="A1ZJI5"/>
<dbReference type="GO" id="GO:0003677">
    <property type="term" value="F:DNA binding"/>
    <property type="evidence" value="ECO:0007669"/>
    <property type="project" value="UniProtKB-KW"/>
</dbReference>
<evidence type="ECO:0000313" key="4">
    <source>
        <dbReference type="Proteomes" id="UP000004095"/>
    </source>
</evidence>